<comment type="similarity">
    <text evidence="1">Belongs to the cycloisomerase 2 family.</text>
</comment>
<dbReference type="HOGENOM" id="CLU_038716_3_0_1"/>
<evidence type="ECO:0000313" key="2">
    <source>
        <dbReference type="EnsemblProtists" id="PYU1_T004851"/>
    </source>
</evidence>
<dbReference type="Proteomes" id="UP000019132">
    <property type="component" value="Unassembled WGS sequence"/>
</dbReference>
<dbReference type="PANTHER" id="PTHR30344:SF1">
    <property type="entry name" value="6-PHOSPHOGLUCONOLACTONASE"/>
    <property type="match status" value="1"/>
</dbReference>
<dbReference type="SUPFAM" id="SSF51004">
    <property type="entry name" value="C-terminal (heme d1) domain of cytochrome cd1-nitrite reductase"/>
    <property type="match status" value="1"/>
</dbReference>
<reference evidence="3" key="2">
    <citation type="submission" date="2010-04" db="EMBL/GenBank/DDBJ databases">
        <authorList>
            <person name="Buell R."/>
            <person name="Hamilton J."/>
            <person name="Hostetler J."/>
        </authorList>
    </citation>
    <scope>NUCLEOTIDE SEQUENCE [LARGE SCALE GENOMIC DNA]</scope>
    <source>
        <strain evidence="3">DAOM:BR144</strain>
    </source>
</reference>
<keyword evidence="3" id="KW-1185">Reference proteome</keyword>
<dbReference type="InParanoid" id="K3WIQ9"/>
<protein>
    <recommendedName>
        <fullName evidence="4">6-phosphogluconolactonase</fullName>
    </recommendedName>
</protein>
<dbReference type="EnsemblProtists" id="PYU1_T004851">
    <property type="protein sequence ID" value="PYU1_T004851"/>
    <property type="gene ID" value="PYU1_G004840"/>
</dbReference>
<dbReference type="InterPro" id="IPR015943">
    <property type="entry name" value="WD40/YVTN_repeat-like_dom_sf"/>
</dbReference>
<reference evidence="3" key="1">
    <citation type="journal article" date="2010" name="Genome Biol.">
        <title>Genome sequence of the necrotrophic plant pathogen Pythium ultimum reveals original pathogenicity mechanisms and effector repertoire.</title>
        <authorList>
            <person name="Levesque C.A."/>
            <person name="Brouwer H."/>
            <person name="Cano L."/>
            <person name="Hamilton J.P."/>
            <person name="Holt C."/>
            <person name="Huitema E."/>
            <person name="Raffaele S."/>
            <person name="Robideau G.P."/>
            <person name="Thines M."/>
            <person name="Win J."/>
            <person name="Zerillo M.M."/>
            <person name="Beakes G.W."/>
            <person name="Boore J.L."/>
            <person name="Busam D."/>
            <person name="Dumas B."/>
            <person name="Ferriera S."/>
            <person name="Fuerstenberg S.I."/>
            <person name="Gachon C.M."/>
            <person name="Gaulin E."/>
            <person name="Govers F."/>
            <person name="Grenville-Briggs L."/>
            <person name="Horner N."/>
            <person name="Hostetler J."/>
            <person name="Jiang R.H."/>
            <person name="Johnson J."/>
            <person name="Krajaejun T."/>
            <person name="Lin H."/>
            <person name="Meijer H.J."/>
            <person name="Moore B."/>
            <person name="Morris P."/>
            <person name="Phuntmart V."/>
            <person name="Puiu D."/>
            <person name="Shetty J."/>
            <person name="Stajich J.E."/>
            <person name="Tripathy S."/>
            <person name="Wawra S."/>
            <person name="van West P."/>
            <person name="Whitty B.R."/>
            <person name="Coutinho P.M."/>
            <person name="Henrissat B."/>
            <person name="Martin F."/>
            <person name="Thomas P.D."/>
            <person name="Tyler B.M."/>
            <person name="De Vries R.P."/>
            <person name="Kamoun S."/>
            <person name="Yandell M."/>
            <person name="Tisserat N."/>
            <person name="Buell C.R."/>
        </authorList>
    </citation>
    <scope>NUCLEOTIDE SEQUENCE</scope>
    <source>
        <strain evidence="3">DAOM:BR144</strain>
    </source>
</reference>
<dbReference type="OMA" id="NKEFIGY"/>
<dbReference type="GO" id="GO:0017057">
    <property type="term" value="F:6-phosphogluconolactonase activity"/>
    <property type="evidence" value="ECO:0007669"/>
    <property type="project" value="TreeGrafter"/>
</dbReference>
<sequence length="367" mass="39201">MSDTVTLFVGTYSRKEGHVDGQGKGVYAFQFDLLTGALAPLGLQHEVGINPTYLAGTKDTLYAIQECDEPLASDASSLTGYVSALRIDNGKLTLLNRLETRGTFPCHVSVNADQDFVAVSNYGGGSVALYPINADGSLAELSDLHQFEGASLAVPDRQEAPHLHSSSWAPNGNYLFGADLGNDRVAQFVVDKATKKLVPNPNGAFAVRPTGSGPRHLAIHAPLNVAYVADELSNTVGVHKYDAATGTLSSEAIQNISTLPSDYTGAGSCADIHIAGDFVYVSTRFHDHLAIYRINSEDDGKLSLVGFESTRGKVPRNFLVFRNFLLVANQDTDNIEVFHIDTVNGKLVFTGTSAACPTPVSLFIPPQ</sequence>
<dbReference type="STRING" id="431595.K3WIQ9"/>
<dbReference type="PANTHER" id="PTHR30344">
    <property type="entry name" value="6-PHOSPHOGLUCONOLACTONASE-RELATED"/>
    <property type="match status" value="1"/>
</dbReference>
<proteinExistence type="inferred from homology"/>
<dbReference type="InterPro" id="IPR011048">
    <property type="entry name" value="Haem_d1_sf"/>
</dbReference>
<accession>K3WIQ9</accession>
<dbReference type="InterPro" id="IPR019405">
    <property type="entry name" value="Lactonase_7-beta_prop"/>
</dbReference>
<dbReference type="VEuPathDB" id="FungiDB:PYU1_G004840"/>
<dbReference type="AlphaFoldDB" id="K3WIQ9"/>
<dbReference type="eggNOG" id="ENOG502RVIT">
    <property type="taxonomic scope" value="Eukaryota"/>
</dbReference>
<evidence type="ECO:0000256" key="1">
    <source>
        <dbReference type="ARBA" id="ARBA00005564"/>
    </source>
</evidence>
<dbReference type="EMBL" id="GL376564">
    <property type="status" value="NOT_ANNOTATED_CDS"/>
    <property type="molecule type" value="Genomic_DNA"/>
</dbReference>
<name>K3WIQ9_GLOUD</name>
<dbReference type="Gene3D" id="2.130.10.10">
    <property type="entry name" value="YVTN repeat-like/Quinoprotein amine dehydrogenase"/>
    <property type="match status" value="1"/>
</dbReference>
<evidence type="ECO:0000313" key="3">
    <source>
        <dbReference type="Proteomes" id="UP000019132"/>
    </source>
</evidence>
<dbReference type="InterPro" id="IPR050282">
    <property type="entry name" value="Cycloisomerase_2"/>
</dbReference>
<dbReference type="Pfam" id="PF10282">
    <property type="entry name" value="Lactonase"/>
    <property type="match status" value="1"/>
</dbReference>
<organism evidence="2 3">
    <name type="scientific">Globisporangium ultimum (strain ATCC 200006 / CBS 805.95 / DAOM BR144)</name>
    <name type="common">Pythium ultimum</name>
    <dbReference type="NCBI Taxonomy" id="431595"/>
    <lineage>
        <taxon>Eukaryota</taxon>
        <taxon>Sar</taxon>
        <taxon>Stramenopiles</taxon>
        <taxon>Oomycota</taxon>
        <taxon>Peronosporomycetes</taxon>
        <taxon>Pythiales</taxon>
        <taxon>Pythiaceae</taxon>
        <taxon>Globisporangium</taxon>
    </lineage>
</organism>
<evidence type="ECO:0008006" key="4">
    <source>
        <dbReference type="Google" id="ProtNLM"/>
    </source>
</evidence>
<reference evidence="2" key="3">
    <citation type="submission" date="2015-02" db="UniProtKB">
        <authorList>
            <consortium name="EnsemblProtists"/>
        </authorList>
    </citation>
    <scope>IDENTIFICATION</scope>
    <source>
        <strain evidence="2">DAOM BR144</strain>
    </source>
</reference>